<comment type="caution">
    <text evidence="2">The sequence shown here is derived from an EMBL/GenBank/DDBJ whole genome shotgun (WGS) entry which is preliminary data.</text>
</comment>
<evidence type="ECO:0008006" key="4">
    <source>
        <dbReference type="Google" id="ProtNLM"/>
    </source>
</evidence>
<feature type="region of interest" description="Disordered" evidence="1">
    <location>
        <begin position="1"/>
        <end position="20"/>
    </location>
</feature>
<dbReference type="OMA" id="YDAWALY"/>
<dbReference type="PANTHER" id="PTHR33873">
    <property type="entry name" value="TRANSCRIPTION FACTOR VOZ1"/>
    <property type="match status" value="1"/>
</dbReference>
<organism evidence="2 3">
    <name type="scientific">Ceratopteris richardii</name>
    <name type="common">Triangle waterfern</name>
    <dbReference type="NCBI Taxonomy" id="49495"/>
    <lineage>
        <taxon>Eukaryota</taxon>
        <taxon>Viridiplantae</taxon>
        <taxon>Streptophyta</taxon>
        <taxon>Embryophyta</taxon>
        <taxon>Tracheophyta</taxon>
        <taxon>Polypodiopsida</taxon>
        <taxon>Polypodiidae</taxon>
        <taxon>Polypodiales</taxon>
        <taxon>Pteridineae</taxon>
        <taxon>Pteridaceae</taxon>
        <taxon>Parkerioideae</taxon>
        <taxon>Ceratopteris</taxon>
    </lineage>
</organism>
<dbReference type="PANTHER" id="PTHR33873:SF15">
    <property type="entry name" value="TRANSCRIPTION FACTOR VOZ2"/>
    <property type="match status" value="1"/>
</dbReference>
<feature type="region of interest" description="Disordered" evidence="1">
    <location>
        <begin position="327"/>
        <end position="347"/>
    </location>
</feature>
<evidence type="ECO:0000313" key="2">
    <source>
        <dbReference type="EMBL" id="KAH7428736.1"/>
    </source>
</evidence>
<name>A0A8T2U4C0_CERRI</name>
<accession>A0A8T2U4C0</accession>
<dbReference type="OrthoDB" id="1848362at2759"/>
<dbReference type="AlphaFoldDB" id="A0A8T2U4C0"/>
<evidence type="ECO:0000313" key="3">
    <source>
        <dbReference type="Proteomes" id="UP000825935"/>
    </source>
</evidence>
<feature type="region of interest" description="Disordered" evidence="1">
    <location>
        <begin position="430"/>
        <end position="449"/>
    </location>
</feature>
<feature type="compositionally biased region" description="Polar residues" evidence="1">
    <location>
        <begin position="1"/>
        <end position="14"/>
    </location>
</feature>
<keyword evidence="3" id="KW-1185">Reference proteome</keyword>
<dbReference type="GO" id="GO:0045893">
    <property type="term" value="P:positive regulation of DNA-templated transcription"/>
    <property type="evidence" value="ECO:0007669"/>
    <property type="project" value="TreeGrafter"/>
</dbReference>
<protein>
    <recommendedName>
        <fullName evidence="4">Transcription factor VOZ1</fullName>
    </recommendedName>
</protein>
<sequence length="489" mass="54969">MGSQGRQCGSSVQRHSFEAKAKNRLEDLQELFYSLQHARRESRSGDVAMLEEQVNQMLREWKAELHEASPAHSLTVASPSSSELPSDIQRLLQLTAEDDDATSNLAKPVYEDRECISLAPYSHESTMLQEYHGDHMGVQGRSFEEEMLERLLREDTQAESSPHCQNGQLITQEQLTCHALCLHDPALHKLYSDSAPPDNAFSLVLSAPLTAFLGPKCALWDCPRPAVRSEWLLDYCSTFHATLALNEGADGHPPVVRPGGIDLKDGPFFSSLHAKSQNKAVGIPECEGAATAKSPWNAHELFDTYMLQAESIREWLFFDKPRRAFESGTRKQRSLPDHNGRGWHESRKQVMKDMGGLKRSYYMDPQPSPQFEWHLYEYELTDYDVCALYRLELKQVNRNKKGNRSKAQNEQVAALQNQIGRLPANLSAQDVKALPPEKGTTEPKSNQKELKTAEDNVLGGMQVANFDVHDTISTAFILEDNMSSYLASP</sequence>
<dbReference type="Proteomes" id="UP000825935">
    <property type="component" value="Chromosome 9"/>
</dbReference>
<evidence type="ECO:0000256" key="1">
    <source>
        <dbReference type="SAM" id="MobiDB-lite"/>
    </source>
</evidence>
<proteinExistence type="predicted"/>
<dbReference type="InterPro" id="IPR039277">
    <property type="entry name" value="VOZ1/VOZ2"/>
</dbReference>
<dbReference type="GO" id="GO:0043565">
    <property type="term" value="F:sequence-specific DNA binding"/>
    <property type="evidence" value="ECO:0007669"/>
    <property type="project" value="TreeGrafter"/>
</dbReference>
<dbReference type="GO" id="GO:0005634">
    <property type="term" value="C:nucleus"/>
    <property type="evidence" value="ECO:0007669"/>
    <property type="project" value="TreeGrafter"/>
</dbReference>
<gene>
    <name evidence="2" type="ORF">KP509_09G015100</name>
</gene>
<feature type="compositionally biased region" description="Basic and acidic residues" evidence="1">
    <location>
        <begin position="439"/>
        <end position="449"/>
    </location>
</feature>
<dbReference type="EMBL" id="CM035414">
    <property type="protein sequence ID" value="KAH7428736.1"/>
    <property type="molecule type" value="Genomic_DNA"/>
</dbReference>
<reference evidence="2" key="1">
    <citation type="submission" date="2021-08" db="EMBL/GenBank/DDBJ databases">
        <title>WGS assembly of Ceratopteris richardii.</title>
        <authorList>
            <person name="Marchant D.B."/>
            <person name="Chen G."/>
            <person name="Jenkins J."/>
            <person name="Shu S."/>
            <person name="Leebens-Mack J."/>
            <person name="Grimwood J."/>
            <person name="Schmutz J."/>
            <person name="Soltis P."/>
            <person name="Soltis D."/>
            <person name="Chen Z.-H."/>
        </authorList>
    </citation>
    <scope>NUCLEOTIDE SEQUENCE</scope>
    <source>
        <strain evidence="2">Whitten #5841</strain>
        <tissue evidence="2">Leaf</tissue>
    </source>
</reference>